<evidence type="ECO:0000313" key="2">
    <source>
        <dbReference type="EMBL" id="NYF39062.1"/>
    </source>
</evidence>
<organism evidence="2 3">
    <name type="scientific">Streptosporangium sandarakinum</name>
    <dbReference type="NCBI Taxonomy" id="1260955"/>
    <lineage>
        <taxon>Bacteria</taxon>
        <taxon>Bacillati</taxon>
        <taxon>Actinomycetota</taxon>
        <taxon>Actinomycetes</taxon>
        <taxon>Streptosporangiales</taxon>
        <taxon>Streptosporangiaceae</taxon>
        <taxon>Streptosporangium</taxon>
    </lineage>
</organism>
<dbReference type="Proteomes" id="UP000576393">
    <property type="component" value="Unassembled WGS sequence"/>
</dbReference>
<keyword evidence="1" id="KW-0472">Membrane</keyword>
<keyword evidence="1" id="KW-1133">Transmembrane helix</keyword>
<name>A0A852UPR8_9ACTN</name>
<feature type="transmembrane region" description="Helical" evidence="1">
    <location>
        <begin position="96"/>
        <end position="113"/>
    </location>
</feature>
<protein>
    <recommendedName>
        <fullName evidence="4">DUF1440 domain-containing protein</fullName>
    </recommendedName>
</protein>
<evidence type="ECO:0000256" key="1">
    <source>
        <dbReference type="SAM" id="Phobius"/>
    </source>
</evidence>
<dbReference type="AlphaFoldDB" id="A0A852UPR8"/>
<keyword evidence="3" id="KW-1185">Reference proteome</keyword>
<comment type="caution">
    <text evidence="2">The sequence shown here is derived from an EMBL/GenBank/DDBJ whole genome shotgun (WGS) entry which is preliminary data.</text>
</comment>
<gene>
    <name evidence="2" type="ORF">HDA43_001221</name>
</gene>
<accession>A0A852UPR8</accession>
<reference evidence="2 3" key="1">
    <citation type="submission" date="2020-07" db="EMBL/GenBank/DDBJ databases">
        <title>Sequencing the genomes of 1000 actinobacteria strains.</title>
        <authorList>
            <person name="Klenk H.-P."/>
        </authorList>
    </citation>
    <scope>NUCLEOTIDE SEQUENCE [LARGE SCALE GENOMIC DNA]</scope>
    <source>
        <strain evidence="2 3">DSM 45763</strain>
    </source>
</reference>
<dbReference type="EMBL" id="JACCCO010000001">
    <property type="protein sequence ID" value="NYF39062.1"/>
    <property type="molecule type" value="Genomic_DNA"/>
</dbReference>
<evidence type="ECO:0000313" key="3">
    <source>
        <dbReference type="Proteomes" id="UP000576393"/>
    </source>
</evidence>
<dbReference type="RefSeq" id="WP_179818724.1">
    <property type="nucleotide sequence ID" value="NZ_JACCCO010000001.1"/>
</dbReference>
<sequence>MAHACRNGLIAGAAGTVALNALTYLDMAVRGRGPSSTPEQAAGILAGKTGLDLGEEETAEHRKEGIGPLLGMAAGLGVGVAYGLFRRAVPRLPRPLAVLAVGAAVMVAGNAPMVTLGLTDPREWGTEGWLSDLVPHLGYSLATVAAYEAISR</sequence>
<evidence type="ECO:0008006" key="4">
    <source>
        <dbReference type="Google" id="ProtNLM"/>
    </source>
</evidence>
<feature type="transmembrane region" description="Helical" evidence="1">
    <location>
        <begin position="65"/>
        <end position="84"/>
    </location>
</feature>
<keyword evidence="1" id="KW-0812">Transmembrane</keyword>
<proteinExistence type="predicted"/>